<dbReference type="SMR" id="A2EYB0"/>
<evidence type="ECO:0000313" key="2">
    <source>
        <dbReference type="EMBL" id="EAY02337.1"/>
    </source>
</evidence>
<dbReference type="OrthoDB" id="426293at2759"/>
<evidence type="ECO:0000313" key="3">
    <source>
        <dbReference type="Proteomes" id="UP000001542"/>
    </source>
</evidence>
<reference evidence="2" key="1">
    <citation type="submission" date="2006-10" db="EMBL/GenBank/DDBJ databases">
        <authorList>
            <person name="Amadeo P."/>
            <person name="Zhao Q."/>
            <person name="Wortman J."/>
            <person name="Fraser-Liggett C."/>
            <person name="Carlton J."/>
        </authorList>
    </citation>
    <scope>NUCLEOTIDE SEQUENCE</scope>
    <source>
        <strain evidence="2">G3</strain>
    </source>
</reference>
<dbReference type="InterPro" id="IPR036770">
    <property type="entry name" value="Ankyrin_rpt-contain_sf"/>
</dbReference>
<dbReference type="Gene3D" id="1.25.40.20">
    <property type="entry name" value="Ankyrin repeat-containing domain"/>
    <property type="match status" value="1"/>
</dbReference>
<reference evidence="2" key="2">
    <citation type="journal article" date="2007" name="Science">
        <title>Draft genome sequence of the sexually transmitted pathogen Trichomonas vaginalis.</title>
        <authorList>
            <person name="Carlton J.M."/>
            <person name="Hirt R.P."/>
            <person name="Silva J.C."/>
            <person name="Delcher A.L."/>
            <person name="Schatz M."/>
            <person name="Zhao Q."/>
            <person name="Wortman J.R."/>
            <person name="Bidwell S.L."/>
            <person name="Alsmark U.C.M."/>
            <person name="Besteiro S."/>
            <person name="Sicheritz-Ponten T."/>
            <person name="Noel C.J."/>
            <person name="Dacks J.B."/>
            <person name="Foster P.G."/>
            <person name="Simillion C."/>
            <person name="Van de Peer Y."/>
            <person name="Miranda-Saavedra D."/>
            <person name="Barton G.J."/>
            <person name="Westrop G.D."/>
            <person name="Mueller S."/>
            <person name="Dessi D."/>
            <person name="Fiori P.L."/>
            <person name="Ren Q."/>
            <person name="Paulsen I."/>
            <person name="Zhang H."/>
            <person name="Bastida-Corcuera F.D."/>
            <person name="Simoes-Barbosa A."/>
            <person name="Brown M.T."/>
            <person name="Hayes R.D."/>
            <person name="Mukherjee M."/>
            <person name="Okumura C.Y."/>
            <person name="Schneider R."/>
            <person name="Smith A.J."/>
            <person name="Vanacova S."/>
            <person name="Villalvazo M."/>
            <person name="Haas B.J."/>
            <person name="Pertea M."/>
            <person name="Feldblyum T.V."/>
            <person name="Utterback T.R."/>
            <person name="Shu C.L."/>
            <person name="Osoegawa K."/>
            <person name="de Jong P.J."/>
            <person name="Hrdy I."/>
            <person name="Horvathova L."/>
            <person name="Zubacova Z."/>
            <person name="Dolezal P."/>
            <person name="Malik S.B."/>
            <person name="Logsdon J.M. Jr."/>
            <person name="Henze K."/>
            <person name="Gupta A."/>
            <person name="Wang C.C."/>
            <person name="Dunne R.L."/>
            <person name="Upcroft J.A."/>
            <person name="Upcroft P."/>
            <person name="White O."/>
            <person name="Salzberg S.L."/>
            <person name="Tang P."/>
            <person name="Chiu C.-H."/>
            <person name="Lee Y.-S."/>
            <person name="Embley T.M."/>
            <person name="Coombs G.H."/>
            <person name="Mottram J.C."/>
            <person name="Tachezy J."/>
            <person name="Fraser-Liggett C.M."/>
            <person name="Johnson P.J."/>
        </authorList>
    </citation>
    <scope>NUCLEOTIDE SEQUENCE [LARGE SCALE GENOMIC DNA]</scope>
    <source>
        <strain evidence="2">G3</strain>
    </source>
</reference>
<proteinExistence type="predicted"/>
<organism evidence="2 3">
    <name type="scientific">Trichomonas vaginalis (strain ATCC PRA-98 / G3)</name>
    <dbReference type="NCBI Taxonomy" id="412133"/>
    <lineage>
        <taxon>Eukaryota</taxon>
        <taxon>Metamonada</taxon>
        <taxon>Parabasalia</taxon>
        <taxon>Trichomonadida</taxon>
        <taxon>Trichomonadidae</taxon>
        <taxon>Trichomonas</taxon>
    </lineage>
</organism>
<dbReference type="Proteomes" id="UP000001542">
    <property type="component" value="Unassembled WGS sequence"/>
</dbReference>
<dbReference type="Pfam" id="PF11929">
    <property type="entry name" value="DUF3447"/>
    <property type="match status" value="1"/>
</dbReference>
<dbReference type="PANTHER" id="PTHR24159">
    <property type="match status" value="1"/>
</dbReference>
<dbReference type="EMBL" id="DS113539">
    <property type="protein sequence ID" value="EAY02337.1"/>
    <property type="molecule type" value="Genomic_DNA"/>
</dbReference>
<dbReference type="VEuPathDB" id="TrichDB:TVAGG3_0774400"/>
<dbReference type="RefSeq" id="XP_001314652.1">
    <property type="nucleotide sequence ID" value="XM_001314622.1"/>
</dbReference>
<name>A2EYB0_TRIV3</name>
<dbReference type="PANTHER" id="PTHR24159:SF5">
    <property type="entry name" value="ANK_REP_REGION DOMAIN-CONTAINING PROTEIN"/>
    <property type="match status" value="1"/>
</dbReference>
<dbReference type="VEuPathDB" id="TrichDB:TVAG_054350"/>
<protein>
    <recommendedName>
        <fullName evidence="1">DUF3447 domain-containing protein</fullName>
    </recommendedName>
</protein>
<feature type="domain" description="DUF3447" evidence="1">
    <location>
        <begin position="164"/>
        <end position="234"/>
    </location>
</feature>
<accession>A2EYB0</accession>
<evidence type="ECO:0000259" key="1">
    <source>
        <dbReference type="Pfam" id="PF11929"/>
    </source>
</evidence>
<dbReference type="SUPFAM" id="SSF48403">
    <property type="entry name" value="Ankyrin repeat"/>
    <property type="match status" value="1"/>
</dbReference>
<dbReference type="AlphaFoldDB" id="A2EYB0"/>
<gene>
    <name evidence="2" type="ORF">TVAG_054350</name>
</gene>
<dbReference type="InterPro" id="IPR020683">
    <property type="entry name" value="DUF3447"/>
</dbReference>
<keyword evidence="3" id="KW-1185">Reference proteome</keyword>
<sequence>MEHRNSSDFEPKVYQAIDEVTYPSYLHSSIKVENMIWVITKENLESTAKILVESTKKSHISQKFIQFTIDAATKRYDLLEALKLLINVNKYNVNVKNIDQLINSQNENYSIFINDDIEKYQTHCYDKNSKYSLSISANIYNAAAFGAINIFKFLIMNQVSFENQSIAKKSVVGGNFELIKTLVNKGVEFKDTLVEALKYHRNDVADWIISNYGCSHIKPYHCIKWGNMAAVIFYIENGMKIDNHLLDHVAVNFCMPMVDYLITKKANFATDSVVEEAVKVNNYHLLKMIFESGYKPPQKLLNHQLIVACQHGYLEASKILIHSGADVNSNTSSVGTMAGTPLYYANLSNNKELPKYLIDKGAMR</sequence>
<dbReference type="InterPro" id="IPR002110">
    <property type="entry name" value="Ankyrin_rpt"/>
</dbReference>
<dbReference type="Pfam" id="PF12796">
    <property type="entry name" value="Ank_2"/>
    <property type="match status" value="1"/>
</dbReference>
<dbReference type="KEGG" id="tva:4760172"/>
<dbReference type="InParanoid" id="A2EYB0"/>